<dbReference type="AlphaFoldDB" id="A0A1B6HXC1"/>
<accession>A0A1B6HXC1</accession>
<proteinExistence type="predicted"/>
<name>A0A1B6HXC1_9HEMI</name>
<sequence length="136" mass="15617">MVRNYIKKKVGPEINERDVEEAVKLVLEKNVPIRQAAESFGLVHTMLFYRIKKAKALLKTNLPSEHTDIRVPSAPAPLLTFNSKYTSNQVFSAQEEKMLEEYIITCSAMNYGLTYKIIRALAFQYAEKLMSKKMGR</sequence>
<evidence type="ECO:0000313" key="2">
    <source>
        <dbReference type="EMBL" id="JAS85898.1"/>
    </source>
</evidence>
<evidence type="ECO:0000313" key="1">
    <source>
        <dbReference type="EMBL" id="JAS79328.1"/>
    </source>
</evidence>
<dbReference type="EMBL" id="GECU01021808">
    <property type="protein sequence ID" value="JAS85898.1"/>
    <property type="molecule type" value="Transcribed_RNA"/>
</dbReference>
<organism evidence="1">
    <name type="scientific">Homalodisca liturata</name>
    <dbReference type="NCBI Taxonomy" id="320908"/>
    <lineage>
        <taxon>Eukaryota</taxon>
        <taxon>Metazoa</taxon>
        <taxon>Ecdysozoa</taxon>
        <taxon>Arthropoda</taxon>
        <taxon>Hexapoda</taxon>
        <taxon>Insecta</taxon>
        <taxon>Pterygota</taxon>
        <taxon>Neoptera</taxon>
        <taxon>Paraneoptera</taxon>
        <taxon>Hemiptera</taxon>
        <taxon>Auchenorrhyncha</taxon>
        <taxon>Membracoidea</taxon>
        <taxon>Cicadellidae</taxon>
        <taxon>Cicadellinae</taxon>
        <taxon>Proconiini</taxon>
        <taxon>Homalodisca</taxon>
    </lineage>
</organism>
<evidence type="ECO:0008006" key="3">
    <source>
        <dbReference type="Google" id="ProtNLM"/>
    </source>
</evidence>
<gene>
    <name evidence="1" type="ORF">g.10031</name>
    <name evidence="2" type="ORF">g.10032</name>
</gene>
<reference evidence="1" key="1">
    <citation type="submission" date="2015-11" db="EMBL/GenBank/DDBJ databases">
        <title>De novo transcriptome assembly of four potential Pierce s Disease insect vectors from Arizona vineyards.</title>
        <authorList>
            <person name="Tassone E.E."/>
        </authorList>
    </citation>
    <scope>NUCLEOTIDE SEQUENCE</scope>
</reference>
<protein>
    <recommendedName>
        <fullName evidence="3">HTH psq-type domain-containing protein</fullName>
    </recommendedName>
</protein>
<dbReference type="EMBL" id="GECU01028378">
    <property type="protein sequence ID" value="JAS79328.1"/>
    <property type="molecule type" value="Transcribed_RNA"/>
</dbReference>